<sequence>MYYVLKTGNIKEKFNKLKEEYKNLEEYESFFKYVEKTWIKPLTDGTLNYADIDDQRYRSNSVLEGFNGRLKSYFPNRKANFYWSDFILILHKLYEDLYQSITSASNLRTQSPPQSQNLKEENKNENISTTTQSATQINYSSTATNTDWDDLSNLLASRLAKQGKKKMTTDKVEATNRVRRLRANELQWIKWANNSCRFDAFFTLITLAIYNEDRNSLEKYRDIPIISDLLDIALSRGWRGMAPSSGKPGRHPHGNWEFHVWMPFWHVEVLDPTCQKWHPHVELPVPVWILSWLSRGWRHSAPSSRKRYTINALNQDTNYAYSKFC</sequence>
<organism evidence="2 3">
    <name type="scientific">Blepharisma stoltei</name>
    <dbReference type="NCBI Taxonomy" id="1481888"/>
    <lineage>
        <taxon>Eukaryota</taxon>
        <taxon>Sar</taxon>
        <taxon>Alveolata</taxon>
        <taxon>Ciliophora</taxon>
        <taxon>Postciliodesmatophora</taxon>
        <taxon>Heterotrichea</taxon>
        <taxon>Heterotrichida</taxon>
        <taxon>Blepharismidae</taxon>
        <taxon>Blepharisma</taxon>
    </lineage>
</organism>
<protein>
    <recommendedName>
        <fullName evidence="4">Transposase</fullName>
    </recommendedName>
</protein>
<evidence type="ECO:0000313" key="3">
    <source>
        <dbReference type="Proteomes" id="UP001162131"/>
    </source>
</evidence>
<comment type="caution">
    <text evidence="2">The sequence shown here is derived from an EMBL/GenBank/DDBJ whole genome shotgun (WGS) entry which is preliminary data.</text>
</comment>
<feature type="compositionally biased region" description="Polar residues" evidence="1">
    <location>
        <begin position="106"/>
        <end position="117"/>
    </location>
</feature>
<dbReference type="Proteomes" id="UP001162131">
    <property type="component" value="Unassembled WGS sequence"/>
</dbReference>
<evidence type="ECO:0000313" key="2">
    <source>
        <dbReference type="EMBL" id="CAG9333574.1"/>
    </source>
</evidence>
<dbReference type="AlphaFoldDB" id="A0AAU9K501"/>
<name>A0AAU9K501_9CILI</name>
<keyword evidence="3" id="KW-1185">Reference proteome</keyword>
<gene>
    <name evidence="2" type="ORF">BSTOLATCC_MIC58415</name>
</gene>
<evidence type="ECO:0000256" key="1">
    <source>
        <dbReference type="SAM" id="MobiDB-lite"/>
    </source>
</evidence>
<reference evidence="2" key="1">
    <citation type="submission" date="2021-09" db="EMBL/GenBank/DDBJ databases">
        <authorList>
            <consortium name="AG Swart"/>
            <person name="Singh M."/>
            <person name="Singh A."/>
            <person name="Seah K."/>
            <person name="Emmerich C."/>
        </authorList>
    </citation>
    <scope>NUCLEOTIDE SEQUENCE</scope>
    <source>
        <strain evidence="2">ATCC30299</strain>
    </source>
</reference>
<evidence type="ECO:0008006" key="4">
    <source>
        <dbReference type="Google" id="ProtNLM"/>
    </source>
</evidence>
<feature type="compositionally biased region" description="Polar residues" evidence="1">
    <location>
        <begin position="125"/>
        <end position="136"/>
    </location>
</feature>
<proteinExistence type="predicted"/>
<feature type="region of interest" description="Disordered" evidence="1">
    <location>
        <begin position="106"/>
        <end position="136"/>
    </location>
</feature>
<accession>A0AAU9K501</accession>
<dbReference type="EMBL" id="CAJZBQ010000056">
    <property type="protein sequence ID" value="CAG9333574.1"/>
    <property type="molecule type" value="Genomic_DNA"/>
</dbReference>